<proteinExistence type="predicted"/>
<keyword evidence="1" id="KW-0812">Transmembrane</keyword>
<protein>
    <submittedName>
        <fullName evidence="2">Uncharacterized protein</fullName>
    </submittedName>
</protein>
<feature type="transmembrane region" description="Helical" evidence="1">
    <location>
        <begin position="36"/>
        <end position="53"/>
    </location>
</feature>
<dbReference type="AlphaFoldDB" id="I0HDR8"/>
<sequence>MASASYGRAVGLAALQAVLSSTWIAARELSPAKRRLARLGTVAAVAAVGWVAAPKDASDSDDRIGPAIGASPYLAAEGAASLTASDDASPPDSEPPFDKRKAALMAGGIGIGVAAMVGRRQLEKRWLARLTRNGHPHPTRALAVRMAGVEFVGQLAMQLNDVRKARSQESPR</sequence>
<dbReference type="RefSeq" id="WP_014446042.1">
    <property type="nucleotide sequence ID" value="NC_017093.1"/>
</dbReference>
<evidence type="ECO:0000256" key="1">
    <source>
        <dbReference type="SAM" id="Phobius"/>
    </source>
</evidence>
<evidence type="ECO:0000313" key="2">
    <source>
        <dbReference type="EMBL" id="BAL91155.1"/>
    </source>
</evidence>
<organism evidence="2 3">
    <name type="scientific">Actinoplanes missouriensis (strain ATCC 14538 / DSM 43046 / CBS 188.64 / JCM 3121 / NBRC 102363 / NCIMB 12654 / NRRL B-3342 / UNCC 431)</name>
    <dbReference type="NCBI Taxonomy" id="512565"/>
    <lineage>
        <taxon>Bacteria</taxon>
        <taxon>Bacillati</taxon>
        <taxon>Actinomycetota</taxon>
        <taxon>Actinomycetes</taxon>
        <taxon>Micromonosporales</taxon>
        <taxon>Micromonosporaceae</taxon>
        <taxon>Actinoplanes</taxon>
    </lineage>
</organism>
<keyword evidence="3" id="KW-1185">Reference proteome</keyword>
<accession>I0HDR8</accession>
<dbReference type="EMBL" id="AP012319">
    <property type="protein sequence ID" value="BAL91155.1"/>
    <property type="molecule type" value="Genomic_DNA"/>
</dbReference>
<name>I0HDR8_ACTM4</name>
<keyword evidence="1" id="KW-1133">Transmembrane helix</keyword>
<keyword evidence="1" id="KW-0472">Membrane</keyword>
<dbReference type="KEGG" id="ams:AMIS_59350"/>
<dbReference type="HOGENOM" id="CLU_1552006_0_0_11"/>
<feature type="transmembrane region" description="Helical" evidence="1">
    <location>
        <begin position="102"/>
        <end position="119"/>
    </location>
</feature>
<dbReference type="STRING" id="512565.AMIS_59350"/>
<dbReference type="PATRIC" id="fig|512565.3.peg.5931"/>
<dbReference type="Proteomes" id="UP000007882">
    <property type="component" value="Chromosome"/>
</dbReference>
<evidence type="ECO:0000313" key="3">
    <source>
        <dbReference type="Proteomes" id="UP000007882"/>
    </source>
</evidence>
<reference evidence="2 3" key="1">
    <citation type="submission" date="2012-02" db="EMBL/GenBank/DDBJ databases">
        <title>Complete genome sequence of Actinoplanes missouriensis 431 (= NBRC 102363).</title>
        <authorList>
            <person name="Ohnishi Y."/>
            <person name="Ishikawa J."/>
            <person name="Sekine M."/>
            <person name="Hosoyama A."/>
            <person name="Harada T."/>
            <person name="Narita H."/>
            <person name="Hata T."/>
            <person name="Konno Y."/>
            <person name="Tutikane K."/>
            <person name="Fujita N."/>
            <person name="Horinouchi S."/>
            <person name="Hayakawa M."/>
        </authorList>
    </citation>
    <scope>NUCLEOTIDE SEQUENCE [LARGE SCALE GENOMIC DNA]</scope>
    <source>
        <strain evidence="3">ATCC 14538 / DSM 43046 / CBS 188.64 / JCM 3121 / NBRC 102363 / NCIMB 12654 / NRRL B-3342 / UNCC 431</strain>
    </source>
</reference>
<gene>
    <name evidence="2" type="ordered locus">AMIS_59350</name>
</gene>